<organism evidence="4 5">
    <name type="scientific">Lentinula lateritia</name>
    <dbReference type="NCBI Taxonomy" id="40482"/>
    <lineage>
        <taxon>Eukaryota</taxon>
        <taxon>Fungi</taxon>
        <taxon>Dikarya</taxon>
        <taxon>Basidiomycota</taxon>
        <taxon>Agaricomycotina</taxon>
        <taxon>Agaricomycetes</taxon>
        <taxon>Agaricomycetidae</taxon>
        <taxon>Agaricales</taxon>
        <taxon>Marasmiineae</taxon>
        <taxon>Omphalotaceae</taxon>
        <taxon>Lentinula</taxon>
    </lineage>
</organism>
<keyword evidence="2" id="KW-0732">Signal</keyword>
<reference evidence="4" key="1">
    <citation type="submission" date="2022-08" db="EMBL/GenBank/DDBJ databases">
        <title>A Global Phylogenomic Analysis of the Shiitake Genus Lentinula.</title>
        <authorList>
            <consortium name="DOE Joint Genome Institute"/>
            <person name="Sierra-Patev S."/>
            <person name="Min B."/>
            <person name="Naranjo-Ortiz M."/>
            <person name="Looney B."/>
            <person name="Konkel Z."/>
            <person name="Slot J.C."/>
            <person name="Sakamoto Y."/>
            <person name="Steenwyk J.L."/>
            <person name="Rokas A."/>
            <person name="Carro J."/>
            <person name="Camarero S."/>
            <person name="Ferreira P."/>
            <person name="Molpeceres G."/>
            <person name="Ruiz-Duenas F.J."/>
            <person name="Serrano A."/>
            <person name="Henrissat B."/>
            <person name="Drula E."/>
            <person name="Hughes K.W."/>
            <person name="Mata J.L."/>
            <person name="Ishikawa N.K."/>
            <person name="Vargas-Isla R."/>
            <person name="Ushijima S."/>
            <person name="Smith C.A."/>
            <person name="Ahrendt S."/>
            <person name="Andreopoulos W."/>
            <person name="He G."/>
            <person name="Labutti K."/>
            <person name="Lipzen A."/>
            <person name="Ng V."/>
            <person name="Riley R."/>
            <person name="Sandor L."/>
            <person name="Barry K."/>
            <person name="Martinez A.T."/>
            <person name="Xiao Y."/>
            <person name="Gibbons J.G."/>
            <person name="Terashima K."/>
            <person name="Grigoriev I.V."/>
            <person name="Hibbett D.S."/>
        </authorList>
    </citation>
    <scope>NUCLEOTIDE SEQUENCE</scope>
    <source>
        <strain evidence="4">RHP3577 ss4</strain>
    </source>
</reference>
<dbReference type="EMBL" id="JANVFT010000018">
    <property type="protein sequence ID" value="KAJ4497896.1"/>
    <property type="molecule type" value="Genomic_DNA"/>
</dbReference>
<evidence type="ECO:0000313" key="5">
    <source>
        <dbReference type="Proteomes" id="UP001150217"/>
    </source>
</evidence>
<feature type="chain" id="PRO_5046103776" description="Cytidyltransferase-like domain-containing protein" evidence="2">
    <location>
        <begin position="22"/>
        <end position="350"/>
    </location>
</feature>
<dbReference type="InterPro" id="IPR014729">
    <property type="entry name" value="Rossmann-like_a/b/a_fold"/>
</dbReference>
<dbReference type="CDD" id="cd02164">
    <property type="entry name" value="PPAT_CoAS"/>
    <property type="match status" value="1"/>
</dbReference>
<dbReference type="Pfam" id="PF01467">
    <property type="entry name" value="CTP_transf_like"/>
    <property type="match status" value="1"/>
</dbReference>
<evidence type="ECO:0000256" key="1">
    <source>
        <dbReference type="SAM" id="MobiDB-lite"/>
    </source>
</evidence>
<dbReference type="Proteomes" id="UP001150217">
    <property type="component" value="Unassembled WGS sequence"/>
</dbReference>
<dbReference type="NCBIfam" id="TIGR00125">
    <property type="entry name" value="cyt_tran_rel"/>
    <property type="match status" value="1"/>
</dbReference>
<name>A0ABQ8VNP5_9AGAR</name>
<feature type="region of interest" description="Disordered" evidence="1">
    <location>
        <begin position="322"/>
        <end position="350"/>
    </location>
</feature>
<gene>
    <name evidence="4" type="ORF">C8R41DRAFT_940149</name>
</gene>
<feature type="domain" description="Cytidyltransferase-like" evidence="3">
    <location>
        <begin position="164"/>
        <end position="312"/>
    </location>
</feature>
<dbReference type="PANTHER" id="PTHR10695">
    <property type="entry name" value="DEPHOSPHO-COA KINASE-RELATED"/>
    <property type="match status" value="1"/>
</dbReference>
<comment type="caution">
    <text evidence="4">The sequence shown here is derived from an EMBL/GenBank/DDBJ whole genome shotgun (WGS) entry which is preliminary data.</text>
</comment>
<sequence length="350" mass="38919">MTSSLTTGILVLASLPSLSTPQFLAPTIISAANAASSRLRIVLFSQLFDPDAISHTQSWDNVQRLLTYVYVQATKIAQDKDNPLLQIDVLLKGLNAQEALPENIGEGCELVYRVSGGIKHSYLLPFLAYTRYHRRDSSSPSFCPARALPPLQVNVPSMLPVVALGGTFDHLHAGHKILLSMAAWITSRKLIVGVTDDTLLKSKSNAHVLESLDTRRNNVREFLELFKPGLEYDIVTINDVYGPTGWDLDIQGLVVSRETINGAEMISTHREKEQLPKLSVFIIDVISHTSSNITEDDLSLMRQTKMSSTHIRNWIAMHEKQHYQPQNQQVDGESKPVERGQVGWISSQDA</sequence>
<accession>A0ABQ8VNP5</accession>
<proteinExistence type="predicted"/>
<dbReference type="InterPro" id="IPR004821">
    <property type="entry name" value="Cyt_trans-like"/>
</dbReference>
<evidence type="ECO:0000313" key="4">
    <source>
        <dbReference type="EMBL" id="KAJ4497896.1"/>
    </source>
</evidence>
<keyword evidence="5" id="KW-1185">Reference proteome</keyword>
<evidence type="ECO:0000259" key="3">
    <source>
        <dbReference type="Pfam" id="PF01467"/>
    </source>
</evidence>
<protein>
    <recommendedName>
        <fullName evidence="3">Cytidyltransferase-like domain-containing protein</fullName>
    </recommendedName>
</protein>
<dbReference type="Gene3D" id="3.40.50.620">
    <property type="entry name" value="HUPs"/>
    <property type="match status" value="1"/>
</dbReference>
<evidence type="ECO:0000256" key="2">
    <source>
        <dbReference type="SAM" id="SignalP"/>
    </source>
</evidence>
<feature type="signal peptide" evidence="2">
    <location>
        <begin position="1"/>
        <end position="21"/>
    </location>
</feature>
<dbReference type="PANTHER" id="PTHR10695:SF46">
    <property type="entry name" value="BIFUNCTIONAL COENZYME A SYNTHASE-RELATED"/>
    <property type="match status" value="1"/>
</dbReference>
<dbReference type="SUPFAM" id="SSF52374">
    <property type="entry name" value="Nucleotidylyl transferase"/>
    <property type="match status" value="1"/>
</dbReference>